<feature type="non-terminal residue" evidence="1">
    <location>
        <position position="1"/>
    </location>
</feature>
<evidence type="ECO:0000313" key="2">
    <source>
        <dbReference type="Proteomes" id="UP000789901"/>
    </source>
</evidence>
<dbReference type="PANTHER" id="PTHR35895">
    <property type="entry name" value="CHROMOSOME 16, WHOLE GENOME SHOTGUN SEQUENCE"/>
    <property type="match status" value="1"/>
</dbReference>
<name>A0ABN7VGT9_GIGMA</name>
<protein>
    <submittedName>
        <fullName evidence="1">825_t:CDS:1</fullName>
    </submittedName>
</protein>
<organism evidence="1 2">
    <name type="scientific">Gigaspora margarita</name>
    <dbReference type="NCBI Taxonomy" id="4874"/>
    <lineage>
        <taxon>Eukaryota</taxon>
        <taxon>Fungi</taxon>
        <taxon>Fungi incertae sedis</taxon>
        <taxon>Mucoromycota</taxon>
        <taxon>Glomeromycotina</taxon>
        <taxon>Glomeromycetes</taxon>
        <taxon>Diversisporales</taxon>
        <taxon>Gigasporaceae</taxon>
        <taxon>Gigaspora</taxon>
    </lineage>
</organism>
<sequence>TEILVINNIDAPSEHIDGGISISMNITNTSQIKVELNNMSFDIKYMNQIIGKVFSSFSNDNNILSFNGRLLPSNTKEKLDAMTNAFFKILSGEELKFTFEARTSSDSWLSSLNVIITKETKINFNYEFIERGWNFKFDPNEQYSPEISLQHEIKYSNLFPLGIYKISCKIILIYKDSQFATLNIPYTTVSNSLGTIKSNFTTKLEILTEDFKDSFNELVKKIFTLEDIVFTVKGELNVKAKTPVGDINMEKIQFNFDKNFKYQTQPRILIKSMEIVKATRDTIEFKGLATIINSLNVEIELRSNVEFDLLSDQNIKVANMTIENFKLKRKNEDMIVKLKYFPEYDSGHSVIKNYLNRRFSILSIKTNNQTTSVFLLQKFFEVLELKVLLPGIDALFIKKIEVSLNTKSSFMFHNPFKTKIFFFSLNSKVINRNNRQIATAIINPSQNGIVIESGETKKIQIEKVNMDVGYAIVNSSTDYFSGVRENIKCFVMAGIGEDKDNLFRINLNYTQENVKIIWALGFLKF</sequence>
<dbReference type="EMBL" id="CAJVQB010014554">
    <property type="protein sequence ID" value="CAG8769125.1"/>
    <property type="molecule type" value="Genomic_DNA"/>
</dbReference>
<dbReference type="PANTHER" id="PTHR35895:SF1">
    <property type="entry name" value="LIPID-BINDING SERUM GLYCOPROTEIN C-TERMINAL DOMAIN-CONTAINING PROTEIN"/>
    <property type="match status" value="1"/>
</dbReference>
<reference evidence="1 2" key="1">
    <citation type="submission" date="2021-06" db="EMBL/GenBank/DDBJ databases">
        <authorList>
            <person name="Kallberg Y."/>
            <person name="Tangrot J."/>
            <person name="Rosling A."/>
        </authorList>
    </citation>
    <scope>NUCLEOTIDE SEQUENCE [LARGE SCALE GENOMIC DNA]</scope>
    <source>
        <strain evidence="1 2">120-4 pot B 10/14</strain>
    </source>
</reference>
<gene>
    <name evidence="1" type="ORF">GMARGA_LOCUS18327</name>
</gene>
<keyword evidence="2" id="KW-1185">Reference proteome</keyword>
<dbReference type="InterPro" id="IPR022185">
    <property type="entry name" value="DUF3712"/>
</dbReference>
<comment type="caution">
    <text evidence="1">The sequence shown here is derived from an EMBL/GenBank/DDBJ whole genome shotgun (WGS) entry which is preliminary data.</text>
</comment>
<proteinExistence type="predicted"/>
<dbReference type="Pfam" id="PF12505">
    <property type="entry name" value="DUF3712"/>
    <property type="match status" value="1"/>
</dbReference>
<dbReference type="InterPro" id="IPR046368">
    <property type="entry name" value="Tag1"/>
</dbReference>
<accession>A0ABN7VGT9</accession>
<dbReference type="Proteomes" id="UP000789901">
    <property type="component" value="Unassembled WGS sequence"/>
</dbReference>
<evidence type="ECO:0000313" key="1">
    <source>
        <dbReference type="EMBL" id="CAG8769125.1"/>
    </source>
</evidence>